<evidence type="ECO:0000313" key="1">
    <source>
        <dbReference type="EMBL" id="VDO42093.1"/>
    </source>
</evidence>
<dbReference type="WBParaSite" id="HPLM_0001116501-mRNA-1">
    <property type="protein sequence ID" value="HPLM_0001116501-mRNA-1"/>
    <property type="gene ID" value="HPLM_0001116501"/>
</dbReference>
<dbReference type="Proteomes" id="UP000268014">
    <property type="component" value="Unassembled WGS sequence"/>
</dbReference>
<reference evidence="1 2" key="2">
    <citation type="submission" date="2018-11" db="EMBL/GenBank/DDBJ databases">
        <authorList>
            <consortium name="Pathogen Informatics"/>
        </authorList>
    </citation>
    <scope>NUCLEOTIDE SEQUENCE [LARGE SCALE GENOMIC DNA]</scope>
    <source>
        <strain evidence="1 2">MHpl1</strain>
    </source>
</reference>
<keyword evidence="2" id="KW-1185">Reference proteome</keyword>
<protein>
    <submittedName>
        <fullName evidence="3">Ovule protein</fullName>
    </submittedName>
</protein>
<reference evidence="3" key="1">
    <citation type="submission" date="2017-02" db="UniProtKB">
        <authorList>
            <consortium name="WormBaseParasite"/>
        </authorList>
    </citation>
    <scope>IDENTIFICATION</scope>
</reference>
<evidence type="ECO:0000313" key="3">
    <source>
        <dbReference type="WBParaSite" id="HPLM_0001116501-mRNA-1"/>
    </source>
</evidence>
<dbReference type="EMBL" id="UZAF01017481">
    <property type="protein sequence ID" value="VDO42093.1"/>
    <property type="molecule type" value="Genomic_DNA"/>
</dbReference>
<sequence>MLNETRFFSRHKRRVSHLENEYCLRAGLVSSSGYKTEINKPSVHDRNDGSHKACRKLLMVHFSITSS</sequence>
<accession>A0A0N4WJH5</accession>
<organism evidence="3">
    <name type="scientific">Haemonchus placei</name>
    <name type="common">Barber's pole worm</name>
    <dbReference type="NCBI Taxonomy" id="6290"/>
    <lineage>
        <taxon>Eukaryota</taxon>
        <taxon>Metazoa</taxon>
        <taxon>Ecdysozoa</taxon>
        <taxon>Nematoda</taxon>
        <taxon>Chromadorea</taxon>
        <taxon>Rhabditida</taxon>
        <taxon>Rhabditina</taxon>
        <taxon>Rhabditomorpha</taxon>
        <taxon>Strongyloidea</taxon>
        <taxon>Trichostrongylidae</taxon>
        <taxon>Haemonchus</taxon>
    </lineage>
</organism>
<proteinExistence type="predicted"/>
<gene>
    <name evidence="1" type="ORF">HPLM_LOCUS11157</name>
</gene>
<dbReference type="AlphaFoldDB" id="A0A0N4WJH5"/>
<name>A0A0N4WJH5_HAEPC</name>
<evidence type="ECO:0000313" key="2">
    <source>
        <dbReference type="Proteomes" id="UP000268014"/>
    </source>
</evidence>